<feature type="region of interest" description="Disordered" evidence="7">
    <location>
        <begin position="1"/>
        <end position="25"/>
    </location>
</feature>
<evidence type="ECO:0000256" key="5">
    <source>
        <dbReference type="ARBA" id="ARBA00023242"/>
    </source>
</evidence>
<keyword evidence="4" id="KW-0804">Transcription</keyword>
<evidence type="ECO:0000256" key="7">
    <source>
        <dbReference type="SAM" id="MobiDB-lite"/>
    </source>
</evidence>
<dbReference type="CDD" id="cd12148">
    <property type="entry name" value="fungal_TF_MHR"/>
    <property type="match status" value="1"/>
</dbReference>
<feature type="compositionally biased region" description="Polar residues" evidence="7">
    <location>
        <begin position="627"/>
        <end position="637"/>
    </location>
</feature>
<dbReference type="AlphaFoldDB" id="G0RW62"/>
<evidence type="ECO:0000313" key="10">
    <source>
        <dbReference type="Proteomes" id="UP000008984"/>
    </source>
</evidence>
<dbReference type="KEGG" id="tre:TRIREDRAFT_112085"/>
<feature type="region of interest" description="Disordered" evidence="7">
    <location>
        <begin position="627"/>
        <end position="661"/>
    </location>
</feature>
<dbReference type="CDD" id="cd00067">
    <property type="entry name" value="GAL4"/>
    <property type="match status" value="1"/>
</dbReference>
<dbReference type="OrthoDB" id="3365636at2759"/>
<evidence type="ECO:0000256" key="3">
    <source>
        <dbReference type="ARBA" id="ARBA00023125"/>
    </source>
</evidence>
<keyword evidence="3" id="KW-0238">DNA-binding</keyword>
<dbReference type="InterPro" id="IPR051089">
    <property type="entry name" value="prtT"/>
</dbReference>
<feature type="domain" description="Zn(2)-C6 fungal-type" evidence="8">
    <location>
        <begin position="26"/>
        <end position="62"/>
    </location>
</feature>
<dbReference type="GO" id="GO:0000976">
    <property type="term" value="F:transcription cis-regulatory region binding"/>
    <property type="evidence" value="ECO:0007669"/>
    <property type="project" value="TreeGrafter"/>
</dbReference>
<dbReference type="SMART" id="SM00066">
    <property type="entry name" value="GAL4"/>
    <property type="match status" value="1"/>
</dbReference>
<evidence type="ECO:0000256" key="6">
    <source>
        <dbReference type="SAM" id="Coils"/>
    </source>
</evidence>
<dbReference type="eggNOG" id="ENOG502T75F">
    <property type="taxonomic scope" value="Eukaryota"/>
</dbReference>
<evidence type="ECO:0000256" key="4">
    <source>
        <dbReference type="ARBA" id="ARBA00023163"/>
    </source>
</evidence>
<dbReference type="GO" id="GO:0000981">
    <property type="term" value="F:DNA-binding transcription factor activity, RNA polymerase II-specific"/>
    <property type="evidence" value="ECO:0007669"/>
    <property type="project" value="InterPro"/>
</dbReference>
<dbReference type="InterPro" id="IPR001138">
    <property type="entry name" value="Zn2Cys6_DnaBD"/>
</dbReference>
<dbReference type="VEuPathDB" id="FungiDB:TRIREDRAFT_112085"/>
<evidence type="ECO:0000259" key="8">
    <source>
        <dbReference type="PROSITE" id="PS50048"/>
    </source>
</evidence>
<dbReference type="SUPFAM" id="SSF57701">
    <property type="entry name" value="Zn2/Cys6 DNA-binding domain"/>
    <property type="match status" value="1"/>
</dbReference>
<dbReference type="PROSITE" id="PS50048">
    <property type="entry name" value="ZN2_CY6_FUNGAL_2"/>
    <property type="match status" value="1"/>
</dbReference>
<dbReference type="PANTHER" id="PTHR31845:SF10">
    <property type="entry name" value="ZN(II)2CYS6 TRANSCRIPTION FACTOR (EUROFUNG)"/>
    <property type="match status" value="1"/>
</dbReference>
<comment type="subcellular location">
    <subcellularLocation>
        <location evidence="1">Nucleus</location>
    </subcellularLocation>
</comment>
<keyword evidence="10" id="KW-1185">Reference proteome</keyword>
<dbReference type="InterPro" id="IPR036864">
    <property type="entry name" value="Zn2-C6_fun-type_DNA-bd_sf"/>
</dbReference>
<dbReference type="EMBL" id="GL985087">
    <property type="protein sequence ID" value="EGR44588.1"/>
    <property type="molecule type" value="Genomic_DNA"/>
</dbReference>
<gene>
    <name evidence="9" type="ORF">TRIREDRAFT_112085</name>
</gene>
<evidence type="ECO:0000313" key="9">
    <source>
        <dbReference type="EMBL" id="EGR44588.1"/>
    </source>
</evidence>
<feature type="coiled-coil region" evidence="6">
    <location>
        <begin position="71"/>
        <end position="98"/>
    </location>
</feature>
<dbReference type="Proteomes" id="UP000008984">
    <property type="component" value="Unassembled WGS sequence"/>
</dbReference>
<dbReference type="PANTHER" id="PTHR31845">
    <property type="entry name" value="FINGER DOMAIN PROTEIN, PUTATIVE-RELATED"/>
    <property type="match status" value="1"/>
</dbReference>
<dbReference type="HOGENOM" id="CLU_388857_0_0_1"/>
<feature type="compositionally biased region" description="Polar residues" evidence="7">
    <location>
        <begin position="644"/>
        <end position="654"/>
    </location>
</feature>
<protein>
    <submittedName>
        <fullName evidence="9">Predicted protein</fullName>
    </submittedName>
</protein>
<evidence type="ECO:0000256" key="2">
    <source>
        <dbReference type="ARBA" id="ARBA00023015"/>
    </source>
</evidence>
<sequence length="710" mass="79174">MSAVSTEKSHPKQAAETTRPTSLNRTCEGCRQRKIRCIIESSQSISPPKCARCSKFNLDCIFLPPAIRRRRNKNETRIKELEQKLQQLQDAIAHSPAEAVAGNAHSEGSHPDSVFESFHPDFQQPSTSFAYSLPPETFLPTALSYSTPEDSISTGLTLAPIYPLVQVPSDWTWQQTRYAKPALFRAILTAASSDRDPAFFMIMFRNTGMYVTEEVSIKGNKSLDLIQALLVLSAWYCPMEDFRKLKFSHYANLAGSMALDLRSSNDEQYWIPPVKDSFASSEQLVETCRTFLASYFLCSSMAFSYRRPSILRYGPWVDDCIRVLEAAPTACLNDRRLIEWTKLQIIAEECMSAAGLDNESNVCLADDRVGRVLKHGIERAISWKHQVSPEIIHKPMVMHYHMVLISLNEPAFYDAHDMQDFRPPYRLRPLPLAKSSDDPGSIAIANSLAQCVSSAQTVINTFLGIPTETLRVMPVIVYTRITYAAVTLIKFDVSARMLQSVACMLDDIHLSPKVLLLQLLDKLIEVAGSENVVVPVVFRGALARMMRWYVDQLESFQEPDQDEVLEPMMYVGVDAESSSGLDVGYGGAESQGSVADPNASFLDPLRTHHKTIASVVKACDTNSRVISSKSPAATQNTDKPDLSISASGMKSSAYPQPFGRPRSAVFNKCRGPTKREQMMNALRTKLTRGSTKVPVRIKFRVPLSDLNSDD</sequence>
<name>G0RW62_HYPJQ</name>
<dbReference type="GO" id="GO:0005634">
    <property type="term" value="C:nucleus"/>
    <property type="evidence" value="ECO:0007669"/>
    <property type="project" value="UniProtKB-SubCell"/>
</dbReference>
<dbReference type="RefSeq" id="XP_006969469.1">
    <property type="nucleotide sequence ID" value="XM_006969407.1"/>
</dbReference>
<organism evidence="10">
    <name type="scientific">Hypocrea jecorina (strain QM6a)</name>
    <name type="common">Trichoderma reesei</name>
    <dbReference type="NCBI Taxonomy" id="431241"/>
    <lineage>
        <taxon>Eukaryota</taxon>
        <taxon>Fungi</taxon>
        <taxon>Dikarya</taxon>
        <taxon>Ascomycota</taxon>
        <taxon>Pezizomycotina</taxon>
        <taxon>Sordariomycetes</taxon>
        <taxon>Hypocreomycetidae</taxon>
        <taxon>Hypocreales</taxon>
        <taxon>Hypocreaceae</taxon>
        <taxon>Trichoderma</taxon>
    </lineage>
</organism>
<dbReference type="GeneID" id="18482480"/>
<keyword evidence="2" id="KW-0805">Transcription regulation</keyword>
<reference evidence="9 10" key="1">
    <citation type="journal article" date="2008" name="Nat. Biotechnol.">
        <title>Genome sequencing and analysis of the biomass-degrading fungus Trichoderma reesei (syn. Hypocrea jecorina).</title>
        <authorList>
            <person name="Martinez D."/>
            <person name="Berka R.M."/>
            <person name="Henrissat B."/>
            <person name="Saloheimo M."/>
            <person name="Arvas M."/>
            <person name="Baker S.E."/>
            <person name="Chapman J."/>
            <person name="Chertkov O."/>
            <person name="Coutinho P.M."/>
            <person name="Cullen D."/>
            <person name="Danchin E.G."/>
            <person name="Grigoriev I.V."/>
            <person name="Harris P."/>
            <person name="Jackson M."/>
            <person name="Kubicek C.P."/>
            <person name="Han C.S."/>
            <person name="Ho I."/>
            <person name="Larrondo L.F."/>
            <person name="de Leon A.L."/>
            <person name="Magnuson J.K."/>
            <person name="Merino S."/>
            <person name="Misra M."/>
            <person name="Nelson B."/>
            <person name="Putnam N."/>
            <person name="Robbertse B."/>
            <person name="Salamov A.A."/>
            <person name="Schmoll M."/>
            <person name="Terry A."/>
            <person name="Thayer N."/>
            <person name="Westerholm-Parvinen A."/>
            <person name="Schoch C.L."/>
            <person name="Yao J."/>
            <person name="Barabote R."/>
            <person name="Nelson M.A."/>
            <person name="Detter C."/>
            <person name="Bruce D."/>
            <person name="Kuske C.R."/>
            <person name="Xie G."/>
            <person name="Richardson P."/>
            <person name="Rokhsar D.S."/>
            <person name="Lucas S.M."/>
            <person name="Rubin E.M."/>
            <person name="Dunn-Coleman N."/>
            <person name="Ward M."/>
            <person name="Brettin T.S."/>
        </authorList>
    </citation>
    <scope>NUCLEOTIDE SEQUENCE [LARGE SCALE GENOMIC DNA]</scope>
    <source>
        <strain evidence="9 10">QM6a</strain>
    </source>
</reference>
<keyword evidence="5" id="KW-0539">Nucleus</keyword>
<evidence type="ECO:0000256" key="1">
    <source>
        <dbReference type="ARBA" id="ARBA00004123"/>
    </source>
</evidence>
<dbReference type="Gene3D" id="4.10.240.10">
    <property type="entry name" value="Zn(2)-C6 fungal-type DNA-binding domain"/>
    <property type="match status" value="1"/>
</dbReference>
<dbReference type="GO" id="GO:0008270">
    <property type="term" value="F:zinc ion binding"/>
    <property type="evidence" value="ECO:0007669"/>
    <property type="project" value="InterPro"/>
</dbReference>
<proteinExistence type="predicted"/>
<accession>G0RW62</accession>
<keyword evidence="6" id="KW-0175">Coiled coil</keyword>
<feature type="compositionally biased region" description="Polar residues" evidence="7">
    <location>
        <begin position="15"/>
        <end position="25"/>
    </location>
</feature>
<dbReference type="PROSITE" id="PS00463">
    <property type="entry name" value="ZN2_CY6_FUNGAL_1"/>
    <property type="match status" value="1"/>
</dbReference>